<keyword evidence="2" id="KW-0812">Transmembrane</keyword>
<dbReference type="InterPro" id="IPR050400">
    <property type="entry name" value="Bact_Cytoskel_RodZ"/>
</dbReference>
<organism evidence="4 5">
    <name type="scientific">Bombilactobacillus mellifer</name>
    <dbReference type="NCBI Taxonomy" id="1218492"/>
    <lineage>
        <taxon>Bacteria</taxon>
        <taxon>Bacillati</taxon>
        <taxon>Bacillota</taxon>
        <taxon>Bacilli</taxon>
        <taxon>Lactobacillales</taxon>
        <taxon>Lactobacillaceae</taxon>
        <taxon>Bombilactobacillus</taxon>
    </lineage>
</organism>
<dbReference type="SMART" id="SM00530">
    <property type="entry name" value="HTH_XRE"/>
    <property type="match status" value="1"/>
</dbReference>
<comment type="caution">
    <text evidence="4">The sequence shown here is derived from an EMBL/GenBank/DDBJ whole genome shotgun (WGS) entry which is preliminary data.</text>
</comment>
<reference evidence="4 5" key="1">
    <citation type="submission" date="2015-01" db="EMBL/GenBank/DDBJ databases">
        <title>Comparative genomics of the lactic acid bacteria isolated from the honey bee gut.</title>
        <authorList>
            <person name="Ellegaard K.M."/>
            <person name="Tamarit D."/>
            <person name="Javelind E."/>
            <person name="Olofsson T."/>
            <person name="Andersson S.G."/>
            <person name="Vasquez A."/>
        </authorList>
    </citation>
    <scope>NUCLEOTIDE SEQUENCE [LARGE SCALE GENOMIC DNA]</scope>
    <source>
        <strain evidence="4 5">Bin4</strain>
    </source>
</reference>
<dbReference type="OrthoDB" id="9797543at2"/>
<evidence type="ECO:0000256" key="1">
    <source>
        <dbReference type="SAM" id="MobiDB-lite"/>
    </source>
</evidence>
<dbReference type="SUPFAM" id="SSF47413">
    <property type="entry name" value="lambda repressor-like DNA-binding domains"/>
    <property type="match status" value="1"/>
</dbReference>
<gene>
    <name evidence="4" type="ORF">JG30_11160</name>
</gene>
<dbReference type="InterPro" id="IPR025194">
    <property type="entry name" value="RodZ-like_C"/>
</dbReference>
<evidence type="ECO:0000313" key="4">
    <source>
        <dbReference type="EMBL" id="KJY60928.1"/>
    </source>
</evidence>
<name>A0A0F4LRI8_9LACO</name>
<proteinExistence type="predicted"/>
<evidence type="ECO:0000256" key="2">
    <source>
        <dbReference type="SAM" id="Phobius"/>
    </source>
</evidence>
<dbReference type="PROSITE" id="PS50943">
    <property type="entry name" value="HTH_CROC1"/>
    <property type="match status" value="1"/>
</dbReference>
<protein>
    <recommendedName>
        <fullName evidence="3">HTH cro/C1-type domain-containing protein</fullName>
    </recommendedName>
</protein>
<keyword evidence="2" id="KW-0472">Membrane</keyword>
<feature type="domain" description="HTH cro/C1-type" evidence="3">
    <location>
        <begin position="8"/>
        <end position="39"/>
    </location>
</feature>
<evidence type="ECO:0000259" key="3">
    <source>
        <dbReference type="PROSITE" id="PS50943"/>
    </source>
</evidence>
<dbReference type="Pfam" id="PF13413">
    <property type="entry name" value="HTH_25"/>
    <property type="match status" value="1"/>
</dbReference>
<accession>A0A0F4LRI8</accession>
<sequence>MTELGQKLRNAREAKGYSIDDLQKKTKIQKRYLTAIEEGHLDQLPGDFYVRAFVKQYADSVGLNSSEILAEYGQDIPKVQPEEVPAVPTSLPKEKVSHNFRKHLPQIGILTIVIVIVALVAFVMFQAHQQTANPIPQTNHVEKKVTKKTHPKVKRSTKKASHHKSPATSEANQQLKINQVANNANSFEIHNWKNQTQHVVKISTTTAAAWVTVRGLNNATVWQGTLQPNQEHDVPVDANLTQFQVQTGNAAVTKIKINDVDLPIPTNQTGSVHNYTMLIKEN</sequence>
<feature type="region of interest" description="Disordered" evidence="1">
    <location>
        <begin position="142"/>
        <end position="174"/>
    </location>
</feature>
<dbReference type="PANTHER" id="PTHR34475">
    <property type="match status" value="1"/>
</dbReference>
<dbReference type="PANTHER" id="PTHR34475:SF1">
    <property type="entry name" value="CYTOSKELETON PROTEIN RODZ"/>
    <property type="match status" value="1"/>
</dbReference>
<feature type="transmembrane region" description="Helical" evidence="2">
    <location>
        <begin position="107"/>
        <end position="127"/>
    </location>
</feature>
<evidence type="ECO:0000313" key="5">
    <source>
        <dbReference type="Proteomes" id="UP000033558"/>
    </source>
</evidence>
<keyword evidence="2" id="KW-1133">Transmembrane helix</keyword>
<dbReference type="GO" id="GO:0003677">
    <property type="term" value="F:DNA binding"/>
    <property type="evidence" value="ECO:0007669"/>
    <property type="project" value="InterPro"/>
</dbReference>
<dbReference type="AlphaFoldDB" id="A0A0F4LRI8"/>
<dbReference type="STRING" id="1218492.JG30_11160"/>
<feature type="compositionally biased region" description="Basic residues" evidence="1">
    <location>
        <begin position="145"/>
        <end position="165"/>
    </location>
</feature>
<keyword evidence="5" id="KW-1185">Reference proteome</keyword>
<dbReference type="InterPro" id="IPR010982">
    <property type="entry name" value="Lambda_DNA-bd_dom_sf"/>
</dbReference>
<dbReference type="CDD" id="cd00093">
    <property type="entry name" value="HTH_XRE"/>
    <property type="match status" value="1"/>
</dbReference>
<dbReference type="Proteomes" id="UP000033558">
    <property type="component" value="Unassembled WGS sequence"/>
</dbReference>
<dbReference type="EMBL" id="JXJQ01000009">
    <property type="protein sequence ID" value="KJY60928.1"/>
    <property type="molecule type" value="Genomic_DNA"/>
</dbReference>
<dbReference type="RefSeq" id="WP_046316921.1">
    <property type="nucleotide sequence ID" value="NZ_JAMBJK010000013.1"/>
</dbReference>
<dbReference type="PATRIC" id="fig|1218492.5.peg.1260"/>
<dbReference type="InterPro" id="IPR001387">
    <property type="entry name" value="Cro/C1-type_HTH"/>
</dbReference>
<dbReference type="HOGENOM" id="CLU_047530_0_1_9"/>
<dbReference type="Gene3D" id="1.10.260.40">
    <property type="entry name" value="lambda repressor-like DNA-binding domains"/>
    <property type="match status" value="1"/>
</dbReference>
<dbReference type="Pfam" id="PF13464">
    <property type="entry name" value="RodZ_C"/>
    <property type="match status" value="1"/>
</dbReference>